<keyword evidence="1" id="KW-0472">Membrane</keyword>
<sequence length="43" mass="4825">MGKNKKKVRSKKEAQQGEKVVKMVFISLVILGVLSIVLYSIFS</sequence>
<protein>
    <submittedName>
        <fullName evidence="2">Uncharacterized protein</fullName>
    </submittedName>
</protein>
<gene>
    <name evidence="2" type="ORF">EZS27_021223</name>
</gene>
<dbReference type="EMBL" id="SNRY01001560">
    <property type="protein sequence ID" value="KAA6330030.1"/>
    <property type="molecule type" value="Genomic_DNA"/>
</dbReference>
<keyword evidence="1" id="KW-1133">Transmembrane helix</keyword>
<keyword evidence="1" id="KW-0812">Transmembrane</keyword>
<dbReference type="AlphaFoldDB" id="A0A5J4RA81"/>
<proteinExistence type="predicted"/>
<evidence type="ECO:0000313" key="2">
    <source>
        <dbReference type="EMBL" id="KAA6330030.1"/>
    </source>
</evidence>
<name>A0A5J4RA81_9ZZZZ</name>
<organism evidence="2">
    <name type="scientific">termite gut metagenome</name>
    <dbReference type="NCBI Taxonomy" id="433724"/>
    <lineage>
        <taxon>unclassified sequences</taxon>
        <taxon>metagenomes</taxon>
        <taxon>organismal metagenomes</taxon>
    </lineage>
</organism>
<evidence type="ECO:0000256" key="1">
    <source>
        <dbReference type="SAM" id="Phobius"/>
    </source>
</evidence>
<accession>A0A5J4RA81</accession>
<feature type="transmembrane region" description="Helical" evidence="1">
    <location>
        <begin position="20"/>
        <end position="42"/>
    </location>
</feature>
<comment type="caution">
    <text evidence="2">The sequence shown here is derived from an EMBL/GenBank/DDBJ whole genome shotgun (WGS) entry which is preliminary data.</text>
</comment>
<reference evidence="2" key="1">
    <citation type="submission" date="2019-03" db="EMBL/GenBank/DDBJ databases">
        <title>Single cell metagenomics reveals metabolic interactions within the superorganism composed of flagellate Streblomastix strix and complex community of Bacteroidetes bacteria on its surface.</title>
        <authorList>
            <person name="Treitli S.C."/>
            <person name="Kolisko M."/>
            <person name="Husnik F."/>
            <person name="Keeling P."/>
            <person name="Hampl V."/>
        </authorList>
    </citation>
    <scope>NUCLEOTIDE SEQUENCE</scope>
    <source>
        <strain evidence="2">STM</strain>
    </source>
</reference>